<dbReference type="SUPFAM" id="SSF53383">
    <property type="entry name" value="PLP-dependent transferases"/>
    <property type="match status" value="1"/>
</dbReference>
<evidence type="ECO:0000313" key="3">
    <source>
        <dbReference type="Proteomes" id="UP001596023"/>
    </source>
</evidence>
<name>A0ABV9L1D2_9BACT</name>
<dbReference type="InterPro" id="IPR004839">
    <property type="entry name" value="Aminotransferase_I/II_large"/>
</dbReference>
<dbReference type="InterPro" id="IPR015422">
    <property type="entry name" value="PyrdxlP-dep_Trfase_small"/>
</dbReference>
<proteinExistence type="predicted"/>
<dbReference type="Proteomes" id="UP001596023">
    <property type="component" value="Unassembled WGS sequence"/>
</dbReference>
<dbReference type="Pfam" id="PF00155">
    <property type="entry name" value="Aminotran_1_2"/>
    <property type="match status" value="1"/>
</dbReference>
<reference evidence="3" key="1">
    <citation type="journal article" date="2019" name="Int. J. Syst. Evol. Microbiol.">
        <title>The Global Catalogue of Microorganisms (GCM) 10K type strain sequencing project: providing services to taxonomists for standard genome sequencing and annotation.</title>
        <authorList>
            <consortium name="The Broad Institute Genomics Platform"/>
            <consortium name="The Broad Institute Genome Sequencing Center for Infectious Disease"/>
            <person name="Wu L."/>
            <person name="Ma J."/>
        </authorList>
    </citation>
    <scope>NUCLEOTIDE SEQUENCE [LARGE SCALE GENOMIC DNA]</scope>
    <source>
        <strain evidence="3">CCUG 66188</strain>
    </source>
</reference>
<protein>
    <submittedName>
        <fullName evidence="2">Aminotransferase class I/II-fold pyridoxal phosphate-dependent enzyme</fullName>
    </submittedName>
</protein>
<evidence type="ECO:0000259" key="1">
    <source>
        <dbReference type="Pfam" id="PF00155"/>
    </source>
</evidence>
<dbReference type="GO" id="GO:0008483">
    <property type="term" value="F:transaminase activity"/>
    <property type="evidence" value="ECO:0007669"/>
    <property type="project" value="UniProtKB-KW"/>
</dbReference>
<keyword evidence="2" id="KW-0808">Transferase</keyword>
<evidence type="ECO:0000313" key="2">
    <source>
        <dbReference type="EMBL" id="MFC4676317.1"/>
    </source>
</evidence>
<sequence>MQELDIVEKLAEKLAYLREKLKKRGFNILNSVTAVVPVIVGEVYKLTSLSKELLDEMNIFFLLFPQSVPDKS</sequence>
<dbReference type="RefSeq" id="WP_380000431.1">
    <property type="nucleotide sequence ID" value="NZ_JBHSGN010000132.1"/>
</dbReference>
<gene>
    <name evidence="2" type="ORF">ACFO6W_21785</name>
</gene>
<dbReference type="EMBL" id="JBHSGN010000132">
    <property type="protein sequence ID" value="MFC4676317.1"/>
    <property type="molecule type" value="Genomic_DNA"/>
</dbReference>
<organism evidence="2 3">
    <name type="scientific">Dysgonomonas termitidis</name>
    <dbReference type="NCBI Taxonomy" id="1516126"/>
    <lineage>
        <taxon>Bacteria</taxon>
        <taxon>Pseudomonadati</taxon>
        <taxon>Bacteroidota</taxon>
        <taxon>Bacteroidia</taxon>
        <taxon>Bacteroidales</taxon>
        <taxon>Dysgonomonadaceae</taxon>
        <taxon>Dysgonomonas</taxon>
    </lineage>
</organism>
<accession>A0ABV9L1D2</accession>
<comment type="caution">
    <text evidence="2">The sequence shown here is derived from an EMBL/GenBank/DDBJ whole genome shotgun (WGS) entry which is preliminary data.</text>
</comment>
<keyword evidence="2" id="KW-0032">Aminotransferase</keyword>
<keyword evidence="3" id="KW-1185">Reference proteome</keyword>
<dbReference type="Gene3D" id="3.90.1150.10">
    <property type="entry name" value="Aspartate Aminotransferase, domain 1"/>
    <property type="match status" value="1"/>
</dbReference>
<dbReference type="InterPro" id="IPR015424">
    <property type="entry name" value="PyrdxlP-dep_Trfase"/>
</dbReference>
<feature type="domain" description="Aminotransferase class I/classII large" evidence="1">
    <location>
        <begin position="6"/>
        <end position="60"/>
    </location>
</feature>